<accession>A0A655PKE7</accession>
<protein>
    <submittedName>
        <fullName evidence="1">Uncharacterized protein</fullName>
    </submittedName>
</protein>
<evidence type="ECO:0000313" key="1">
    <source>
        <dbReference type="EMBL" id="CSD05475.1"/>
    </source>
</evidence>
<name>A0A655PKE7_VIBCL</name>
<evidence type="ECO:0000313" key="2">
    <source>
        <dbReference type="Proteomes" id="UP000041770"/>
    </source>
</evidence>
<dbReference type="EMBL" id="CWQY01000024">
    <property type="protein sequence ID" value="CSD05475.1"/>
    <property type="molecule type" value="Genomic_DNA"/>
</dbReference>
<dbReference type="Proteomes" id="UP000041770">
    <property type="component" value="Unassembled WGS sequence"/>
</dbReference>
<sequence length="93" mass="10829">MRKFNHYPYWPLNIKTKSLWRHCANLANNLPAKSFSQSSRKVAVKRYWSCYSALNCARKAKMISALRANKRKNTHWCSAQQSADLSMVIIKLP</sequence>
<gene>
    <name evidence="1" type="ORF">ERS013200_03028</name>
</gene>
<reference evidence="1 2" key="1">
    <citation type="submission" date="2015-07" db="EMBL/GenBank/DDBJ databases">
        <authorList>
            <consortium name="Pathogen Informatics"/>
        </authorList>
    </citation>
    <scope>NUCLEOTIDE SEQUENCE [LARGE SCALE GENOMIC DNA]</scope>
    <source>
        <strain evidence="1 2">A316</strain>
    </source>
</reference>
<proteinExistence type="predicted"/>
<dbReference type="AlphaFoldDB" id="A0A655PKE7"/>
<organism evidence="1 2">
    <name type="scientific">Vibrio cholerae</name>
    <dbReference type="NCBI Taxonomy" id="666"/>
    <lineage>
        <taxon>Bacteria</taxon>
        <taxon>Pseudomonadati</taxon>
        <taxon>Pseudomonadota</taxon>
        <taxon>Gammaproteobacteria</taxon>
        <taxon>Vibrionales</taxon>
        <taxon>Vibrionaceae</taxon>
        <taxon>Vibrio</taxon>
    </lineage>
</organism>